<feature type="region of interest" description="Disordered" evidence="1">
    <location>
        <begin position="1"/>
        <end position="20"/>
    </location>
</feature>
<protein>
    <submittedName>
        <fullName evidence="2">Uncharacterized protein</fullName>
    </submittedName>
</protein>
<dbReference type="EMBL" id="FTNO01000006">
    <property type="protein sequence ID" value="SIR89465.1"/>
    <property type="molecule type" value="Genomic_DNA"/>
</dbReference>
<name>A0A1N7ENH7_9EURY</name>
<proteinExistence type="predicted"/>
<accession>A0A1N7ENH7</accession>
<keyword evidence="3" id="KW-1185">Reference proteome</keyword>
<evidence type="ECO:0000313" key="3">
    <source>
        <dbReference type="Proteomes" id="UP000186914"/>
    </source>
</evidence>
<evidence type="ECO:0000256" key="1">
    <source>
        <dbReference type="SAM" id="MobiDB-lite"/>
    </source>
</evidence>
<dbReference type="AlphaFoldDB" id="A0A1N7ENH7"/>
<reference evidence="3" key="1">
    <citation type="submission" date="2017-01" db="EMBL/GenBank/DDBJ databases">
        <authorList>
            <person name="Varghese N."/>
            <person name="Submissions S."/>
        </authorList>
    </citation>
    <scope>NUCLEOTIDE SEQUENCE [LARGE SCALE GENOMIC DNA]</scope>
    <source>
        <strain evidence="3">CGMCC 1.7737</strain>
    </source>
</reference>
<gene>
    <name evidence="2" type="ORF">SAMN05421858_4420</name>
</gene>
<sequence length="48" mass="5659">MTEDESERDEQGRFAEQTTDDDIRRVVRKSEFPAVTTWWEIIQSCPGL</sequence>
<dbReference type="Proteomes" id="UP000186914">
    <property type="component" value="Unassembled WGS sequence"/>
</dbReference>
<evidence type="ECO:0000313" key="2">
    <source>
        <dbReference type="EMBL" id="SIR89465.1"/>
    </source>
</evidence>
<organism evidence="2 3">
    <name type="scientific">Haladaptatus litoreus</name>
    <dbReference type="NCBI Taxonomy" id="553468"/>
    <lineage>
        <taxon>Archaea</taxon>
        <taxon>Methanobacteriati</taxon>
        <taxon>Methanobacteriota</taxon>
        <taxon>Stenosarchaea group</taxon>
        <taxon>Halobacteria</taxon>
        <taxon>Halobacteriales</taxon>
        <taxon>Haladaptataceae</taxon>
        <taxon>Haladaptatus</taxon>
    </lineage>
</organism>